<evidence type="ECO:0000313" key="6">
    <source>
        <dbReference type="EMBL" id="RRB17902.1"/>
    </source>
</evidence>
<dbReference type="InterPro" id="IPR013740">
    <property type="entry name" value="Redoxin"/>
</dbReference>
<dbReference type="PROSITE" id="PS51352">
    <property type="entry name" value="THIOREDOXIN_2"/>
    <property type="match status" value="1"/>
</dbReference>
<dbReference type="Pfam" id="PF08534">
    <property type="entry name" value="Redoxin"/>
    <property type="match status" value="1"/>
</dbReference>
<evidence type="ECO:0000256" key="3">
    <source>
        <dbReference type="ARBA" id="ARBA00023157"/>
    </source>
</evidence>
<dbReference type="GO" id="GO:0017004">
    <property type="term" value="P:cytochrome complex assembly"/>
    <property type="evidence" value="ECO:0007669"/>
    <property type="project" value="UniProtKB-KW"/>
</dbReference>
<dbReference type="PANTHER" id="PTHR42852:SF6">
    <property type="entry name" value="THIOL:DISULFIDE INTERCHANGE PROTEIN DSBE"/>
    <property type="match status" value="1"/>
</dbReference>
<feature type="domain" description="Thioredoxin" evidence="5">
    <location>
        <begin position="253"/>
        <end position="412"/>
    </location>
</feature>
<dbReference type="GO" id="GO:0016491">
    <property type="term" value="F:oxidoreductase activity"/>
    <property type="evidence" value="ECO:0007669"/>
    <property type="project" value="InterPro"/>
</dbReference>
<accession>A0A3P1CWW9</accession>
<evidence type="ECO:0000313" key="7">
    <source>
        <dbReference type="Proteomes" id="UP000274271"/>
    </source>
</evidence>
<evidence type="ECO:0000259" key="5">
    <source>
        <dbReference type="PROSITE" id="PS51352"/>
    </source>
</evidence>
<keyword evidence="4" id="KW-0676">Redox-active center</keyword>
<gene>
    <name evidence="6" type="ORF">EHT87_06405</name>
</gene>
<dbReference type="CDD" id="cd02966">
    <property type="entry name" value="TlpA_like_family"/>
    <property type="match status" value="1"/>
</dbReference>
<dbReference type="InterPro" id="IPR036249">
    <property type="entry name" value="Thioredoxin-like_sf"/>
</dbReference>
<dbReference type="Proteomes" id="UP000274271">
    <property type="component" value="Unassembled WGS sequence"/>
</dbReference>
<protein>
    <submittedName>
        <fullName evidence="6">TlpA family protein disulfide reductase</fullName>
    </submittedName>
</protein>
<keyword evidence="2" id="KW-0201">Cytochrome c-type biogenesis</keyword>
<proteinExistence type="predicted"/>
<dbReference type="InterPro" id="IPR013766">
    <property type="entry name" value="Thioredoxin_domain"/>
</dbReference>
<organism evidence="6 7">
    <name type="scientific">Larkinella knui</name>
    <dbReference type="NCBI Taxonomy" id="2025310"/>
    <lineage>
        <taxon>Bacteria</taxon>
        <taxon>Pseudomonadati</taxon>
        <taxon>Bacteroidota</taxon>
        <taxon>Cytophagia</taxon>
        <taxon>Cytophagales</taxon>
        <taxon>Spirosomataceae</taxon>
        <taxon>Larkinella</taxon>
    </lineage>
</organism>
<dbReference type="SUPFAM" id="SSF52833">
    <property type="entry name" value="Thioredoxin-like"/>
    <property type="match status" value="1"/>
</dbReference>
<evidence type="ECO:0000256" key="2">
    <source>
        <dbReference type="ARBA" id="ARBA00022748"/>
    </source>
</evidence>
<reference evidence="6 7" key="1">
    <citation type="submission" date="2018-11" db="EMBL/GenBank/DDBJ databases">
        <authorList>
            <person name="Zhou Z."/>
            <person name="Wang G."/>
        </authorList>
    </citation>
    <scope>NUCLEOTIDE SEQUENCE [LARGE SCALE GENOMIC DNA]</scope>
    <source>
        <strain evidence="6 7">KCTC42998</strain>
    </source>
</reference>
<name>A0A3P1CWW9_9BACT</name>
<dbReference type="Gene3D" id="3.40.30.10">
    <property type="entry name" value="Glutaredoxin"/>
    <property type="match status" value="1"/>
</dbReference>
<evidence type="ECO:0000256" key="4">
    <source>
        <dbReference type="ARBA" id="ARBA00023284"/>
    </source>
</evidence>
<dbReference type="InterPro" id="IPR050553">
    <property type="entry name" value="Thioredoxin_ResA/DsbE_sf"/>
</dbReference>
<dbReference type="EMBL" id="RQJP01000001">
    <property type="protein sequence ID" value="RRB17902.1"/>
    <property type="molecule type" value="Genomic_DNA"/>
</dbReference>
<keyword evidence="7" id="KW-1185">Reference proteome</keyword>
<dbReference type="RefSeq" id="WP_124904966.1">
    <property type="nucleotide sequence ID" value="NZ_RQJP01000001.1"/>
</dbReference>
<dbReference type="AlphaFoldDB" id="A0A3P1CWW9"/>
<comment type="caution">
    <text evidence="6">The sequence shown here is derived from an EMBL/GenBank/DDBJ whole genome shotgun (WGS) entry which is preliminary data.</text>
</comment>
<dbReference type="PANTHER" id="PTHR42852">
    <property type="entry name" value="THIOL:DISULFIDE INTERCHANGE PROTEIN DSBE"/>
    <property type="match status" value="1"/>
</dbReference>
<dbReference type="GO" id="GO:0030313">
    <property type="term" value="C:cell envelope"/>
    <property type="evidence" value="ECO:0007669"/>
    <property type="project" value="UniProtKB-SubCell"/>
</dbReference>
<evidence type="ECO:0000256" key="1">
    <source>
        <dbReference type="ARBA" id="ARBA00004196"/>
    </source>
</evidence>
<keyword evidence="3" id="KW-1015">Disulfide bond</keyword>
<comment type="subcellular location">
    <subcellularLocation>
        <location evidence="1">Cell envelope</location>
    </subcellularLocation>
</comment>
<sequence length="412" mass="46797">MKKIALFFLFSTQWLVKAFPQDSYPGPKPETLFTAAAEHGFLNEFNEKFKADFDATAQYARAQTMGVDGWEMNLFTARKAQLAFYKEHPQAAQFSDSFKKYVDNCIRWNYWHLLLAWPIVRTNAQASQQTVPSLPAVMLEGLDETKVNDEAALTAEPYRNFLLYYVTYSNSKSRNFAKYTPNDLHKMLPEKAGFARQVLTGKPYQYALARLLLDNCEKATPSSVRDVFAALTATPNSTAYTDLVQARCGDVMARKEDPKPEVAAAKKKPVDPAVFSFLNQNGESVTLDDFKGKVVYLDIWASWCGPCIGEIPHSKKLYERLSKKQLEKVAFLYISIDDSEVNWKNALKTHQLPGEQGWSKGGWRSRIVQYFGVQSIPRYILIDKKGQMADLNAKRPSSADAVWQDILKLMED</sequence>
<dbReference type="OrthoDB" id="6399635at2"/>